<feature type="compositionally biased region" description="Basic residues" evidence="1">
    <location>
        <begin position="92"/>
        <end position="105"/>
    </location>
</feature>
<proteinExistence type="predicted"/>
<keyword evidence="2" id="KW-0472">Membrane</keyword>
<dbReference type="EMBL" id="KV428163">
    <property type="protein sequence ID" value="KZT34841.1"/>
    <property type="molecule type" value="Genomic_DNA"/>
</dbReference>
<name>A0A166A0T6_9AGAM</name>
<organism evidence="4 5">
    <name type="scientific">Sistotremastrum suecicum HHB10207 ss-3</name>
    <dbReference type="NCBI Taxonomy" id="1314776"/>
    <lineage>
        <taxon>Eukaryota</taxon>
        <taxon>Fungi</taxon>
        <taxon>Dikarya</taxon>
        <taxon>Basidiomycota</taxon>
        <taxon>Agaricomycotina</taxon>
        <taxon>Agaricomycetes</taxon>
        <taxon>Sistotremastrales</taxon>
        <taxon>Sistotremastraceae</taxon>
        <taxon>Sistotremastrum</taxon>
    </lineage>
</organism>
<feature type="transmembrane region" description="Helical" evidence="2">
    <location>
        <begin position="143"/>
        <end position="165"/>
    </location>
</feature>
<feature type="transmembrane region" description="Helical" evidence="2">
    <location>
        <begin position="273"/>
        <end position="294"/>
    </location>
</feature>
<evidence type="ECO:0000259" key="3">
    <source>
        <dbReference type="Pfam" id="PF20153"/>
    </source>
</evidence>
<dbReference type="InterPro" id="IPR045338">
    <property type="entry name" value="DUF6535"/>
</dbReference>
<reference evidence="4 5" key="1">
    <citation type="journal article" date="2016" name="Mol. Biol. Evol.">
        <title>Comparative Genomics of Early-Diverging Mushroom-Forming Fungi Provides Insights into the Origins of Lignocellulose Decay Capabilities.</title>
        <authorList>
            <person name="Nagy L.G."/>
            <person name="Riley R."/>
            <person name="Tritt A."/>
            <person name="Adam C."/>
            <person name="Daum C."/>
            <person name="Floudas D."/>
            <person name="Sun H."/>
            <person name="Yadav J.S."/>
            <person name="Pangilinan J."/>
            <person name="Larsson K.H."/>
            <person name="Matsuura K."/>
            <person name="Barry K."/>
            <person name="Labutti K."/>
            <person name="Kuo R."/>
            <person name="Ohm R.A."/>
            <person name="Bhattacharya S.S."/>
            <person name="Shirouzu T."/>
            <person name="Yoshinaga Y."/>
            <person name="Martin F.M."/>
            <person name="Grigoriev I.V."/>
            <person name="Hibbett D.S."/>
        </authorList>
    </citation>
    <scope>NUCLEOTIDE SEQUENCE [LARGE SCALE GENOMIC DNA]</scope>
    <source>
        <strain evidence="4 5">HHB10207 ss-3</strain>
    </source>
</reference>
<dbReference type="OrthoDB" id="3219854at2759"/>
<evidence type="ECO:0000313" key="5">
    <source>
        <dbReference type="Proteomes" id="UP000076798"/>
    </source>
</evidence>
<keyword evidence="2" id="KW-1133">Transmembrane helix</keyword>
<evidence type="ECO:0000256" key="1">
    <source>
        <dbReference type="SAM" id="MobiDB-lite"/>
    </source>
</evidence>
<feature type="transmembrane region" description="Helical" evidence="2">
    <location>
        <begin position="306"/>
        <end position="333"/>
    </location>
</feature>
<sequence>MSSAMDGQESSKGHDFQASILRIMQDQRSFMEQQTTYLRQMSEQFSQVLSSGTPSLPSPASNPFFPDTSSSVASPPIPQQLDTPTVSPEVRKKAKKAHAATKPHSVLRRQWDDDLGWSAVLQTALKRIHEQVESWKDSLDTTLLFIALFSAIVTAFLLPTLSALVPAPGQNTDLLLQNLVDLVTQIASLNGLRTPNIDPPPAFEAATSDEISAALWYSSLIVSILCAGLSTFARFQMLDIEEVPKGQKFVEKVMRLKDREELAKWLLNPTFDALDWSIVVAIGLFMAGLLYQLWNLNASIQKPLILATGIIGTVGAGLVLLFIGFVSFHAIFYEESPFETSFSSAIRGFLRVIGTSRLFAKDDSHRSRFWKPIFHALFMRYANVEKEPASHQFFNLVSECDDASLLNRAAPVMVECFDYVDPEVTNFLEHVEPAIVQMLDPDTSDDAKLLLLGNLMRVKREKFENFEELTGVIPRILLRIQEEGADSVGDI</sequence>
<keyword evidence="5" id="KW-1185">Reference proteome</keyword>
<evidence type="ECO:0000313" key="4">
    <source>
        <dbReference type="EMBL" id="KZT34841.1"/>
    </source>
</evidence>
<dbReference type="Proteomes" id="UP000076798">
    <property type="component" value="Unassembled WGS sequence"/>
</dbReference>
<protein>
    <recommendedName>
        <fullName evidence="3">DUF6535 domain-containing protein</fullName>
    </recommendedName>
</protein>
<feature type="compositionally biased region" description="Polar residues" evidence="1">
    <location>
        <begin position="48"/>
        <end position="73"/>
    </location>
</feature>
<accession>A0A166A0T6</accession>
<gene>
    <name evidence="4" type="ORF">SISSUDRAFT_241969</name>
</gene>
<feature type="transmembrane region" description="Helical" evidence="2">
    <location>
        <begin position="214"/>
        <end position="235"/>
    </location>
</feature>
<feature type="domain" description="DUF6535" evidence="3">
    <location>
        <begin position="117"/>
        <end position="295"/>
    </location>
</feature>
<feature type="region of interest" description="Disordered" evidence="1">
    <location>
        <begin position="48"/>
        <end position="105"/>
    </location>
</feature>
<dbReference type="AlphaFoldDB" id="A0A166A0T6"/>
<evidence type="ECO:0000256" key="2">
    <source>
        <dbReference type="SAM" id="Phobius"/>
    </source>
</evidence>
<keyword evidence="2" id="KW-0812">Transmembrane</keyword>
<dbReference type="Pfam" id="PF20153">
    <property type="entry name" value="DUF6535"/>
    <property type="match status" value="1"/>
</dbReference>